<dbReference type="Proteomes" id="UP000215914">
    <property type="component" value="Unassembled WGS sequence"/>
</dbReference>
<dbReference type="AlphaFoldDB" id="A0A9K3P489"/>
<keyword evidence="3" id="KW-1185">Reference proteome</keyword>
<evidence type="ECO:0000313" key="2">
    <source>
        <dbReference type="EMBL" id="KAF5822875.1"/>
    </source>
</evidence>
<feature type="transmembrane region" description="Helical" evidence="1">
    <location>
        <begin position="36"/>
        <end position="57"/>
    </location>
</feature>
<name>A0A9K3P489_HELAN</name>
<proteinExistence type="predicted"/>
<protein>
    <submittedName>
        <fullName evidence="2">Uncharacterized protein</fullName>
    </submittedName>
</protein>
<dbReference type="Gramene" id="mRNA:HanXRQr2_Chr01g0032011">
    <property type="protein sequence ID" value="mRNA:HanXRQr2_Chr01g0032011"/>
    <property type="gene ID" value="HanXRQr2_Chr01g0032011"/>
</dbReference>
<gene>
    <name evidence="2" type="ORF">HanXRQr2_Chr01g0032011</name>
</gene>
<reference evidence="2" key="1">
    <citation type="journal article" date="2017" name="Nature">
        <title>The sunflower genome provides insights into oil metabolism, flowering and Asterid evolution.</title>
        <authorList>
            <person name="Badouin H."/>
            <person name="Gouzy J."/>
            <person name="Grassa C.J."/>
            <person name="Murat F."/>
            <person name="Staton S.E."/>
            <person name="Cottret L."/>
            <person name="Lelandais-Briere C."/>
            <person name="Owens G.L."/>
            <person name="Carrere S."/>
            <person name="Mayjonade B."/>
            <person name="Legrand L."/>
            <person name="Gill N."/>
            <person name="Kane N.C."/>
            <person name="Bowers J.E."/>
            <person name="Hubner S."/>
            <person name="Bellec A."/>
            <person name="Berard A."/>
            <person name="Berges H."/>
            <person name="Blanchet N."/>
            <person name="Boniface M.C."/>
            <person name="Brunel D."/>
            <person name="Catrice O."/>
            <person name="Chaidir N."/>
            <person name="Claudel C."/>
            <person name="Donnadieu C."/>
            <person name="Faraut T."/>
            <person name="Fievet G."/>
            <person name="Helmstetter N."/>
            <person name="King M."/>
            <person name="Knapp S.J."/>
            <person name="Lai Z."/>
            <person name="Le Paslier M.C."/>
            <person name="Lippi Y."/>
            <person name="Lorenzon L."/>
            <person name="Mandel J.R."/>
            <person name="Marage G."/>
            <person name="Marchand G."/>
            <person name="Marquand E."/>
            <person name="Bret-Mestries E."/>
            <person name="Morien E."/>
            <person name="Nambeesan S."/>
            <person name="Nguyen T."/>
            <person name="Pegot-Espagnet P."/>
            <person name="Pouilly N."/>
            <person name="Raftis F."/>
            <person name="Sallet E."/>
            <person name="Schiex T."/>
            <person name="Thomas J."/>
            <person name="Vandecasteele C."/>
            <person name="Vares D."/>
            <person name="Vear F."/>
            <person name="Vautrin S."/>
            <person name="Crespi M."/>
            <person name="Mangin B."/>
            <person name="Burke J.M."/>
            <person name="Salse J."/>
            <person name="Munos S."/>
            <person name="Vincourt P."/>
            <person name="Rieseberg L.H."/>
            <person name="Langlade N.B."/>
        </authorList>
    </citation>
    <scope>NUCLEOTIDE SEQUENCE</scope>
    <source>
        <tissue evidence="2">Leaves</tissue>
    </source>
</reference>
<reference evidence="2" key="2">
    <citation type="submission" date="2020-06" db="EMBL/GenBank/DDBJ databases">
        <title>Helianthus annuus Genome sequencing and assembly Release 2.</title>
        <authorList>
            <person name="Gouzy J."/>
            <person name="Langlade N."/>
            <person name="Munos S."/>
        </authorList>
    </citation>
    <scope>NUCLEOTIDE SEQUENCE</scope>
    <source>
        <tissue evidence="2">Leaves</tissue>
    </source>
</reference>
<evidence type="ECO:0000313" key="3">
    <source>
        <dbReference type="Proteomes" id="UP000215914"/>
    </source>
</evidence>
<comment type="caution">
    <text evidence="2">The sequence shown here is derived from an EMBL/GenBank/DDBJ whole genome shotgun (WGS) entry which is preliminary data.</text>
</comment>
<organism evidence="2 3">
    <name type="scientific">Helianthus annuus</name>
    <name type="common">Common sunflower</name>
    <dbReference type="NCBI Taxonomy" id="4232"/>
    <lineage>
        <taxon>Eukaryota</taxon>
        <taxon>Viridiplantae</taxon>
        <taxon>Streptophyta</taxon>
        <taxon>Embryophyta</taxon>
        <taxon>Tracheophyta</taxon>
        <taxon>Spermatophyta</taxon>
        <taxon>Magnoliopsida</taxon>
        <taxon>eudicotyledons</taxon>
        <taxon>Gunneridae</taxon>
        <taxon>Pentapetalae</taxon>
        <taxon>asterids</taxon>
        <taxon>campanulids</taxon>
        <taxon>Asterales</taxon>
        <taxon>Asteraceae</taxon>
        <taxon>Asteroideae</taxon>
        <taxon>Heliantheae alliance</taxon>
        <taxon>Heliantheae</taxon>
        <taxon>Helianthus</taxon>
    </lineage>
</organism>
<keyword evidence="1" id="KW-0812">Transmembrane</keyword>
<keyword evidence="1" id="KW-0472">Membrane</keyword>
<dbReference type="EMBL" id="MNCJ02000316">
    <property type="protein sequence ID" value="KAF5822875.1"/>
    <property type="molecule type" value="Genomic_DNA"/>
</dbReference>
<sequence length="130" mass="14955">MKLPTPSIRSVVVERYPIFGFQTVHISICLNTINQLILLVVCFQRLALLFMQLLFFFKFMFLRQILNLPSQLKVSMTWIHPTAHNRSLMLLGPVLEHFNLGFLGSHGPGHSGYHKGRITHLTNDFFSLFG</sequence>
<accession>A0A9K3P489</accession>
<evidence type="ECO:0000256" key="1">
    <source>
        <dbReference type="SAM" id="Phobius"/>
    </source>
</evidence>
<keyword evidence="1" id="KW-1133">Transmembrane helix</keyword>